<dbReference type="EMBL" id="JAKOGI010000562">
    <property type="protein sequence ID" value="KAJ8433077.1"/>
    <property type="molecule type" value="Genomic_DNA"/>
</dbReference>
<evidence type="ECO:0000313" key="2">
    <source>
        <dbReference type="EMBL" id="KAJ8433077.1"/>
    </source>
</evidence>
<feature type="compositionally biased region" description="Low complexity" evidence="1">
    <location>
        <begin position="41"/>
        <end position="52"/>
    </location>
</feature>
<proteinExistence type="predicted"/>
<evidence type="ECO:0000256" key="1">
    <source>
        <dbReference type="SAM" id="MobiDB-lite"/>
    </source>
</evidence>
<reference evidence="2" key="1">
    <citation type="submission" date="2022-04" db="EMBL/GenBank/DDBJ databases">
        <title>Carnegiea gigantea Genome sequencing and assembly v2.</title>
        <authorList>
            <person name="Copetti D."/>
            <person name="Sanderson M.J."/>
            <person name="Burquez A."/>
            <person name="Wojciechowski M.F."/>
        </authorList>
    </citation>
    <scope>NUCLEOTIDE SEQUENCE</scope>
    <source>
        <strain evidence="2">SGP5-SGP5p</strain>
        <tissue evidence="2">Aerial part</tissue>
    </source>
</reference>
<dbReference type="Proteomes" id="UP001153076">
    <property type="component" value="Unassembled WGS sequence"/>
</dbReference>
<feature type="compositionally biased region" description="Pro residues" evidence="1">
    <location>
        <begin position="208"/>
        <end position="221"/>
    </location>
</feature>
<dbReference type="AlphaFoldDB" id="A0A9Q1Q8Q6"/>
<protein>
    <submittedName>
        <fullName evidence="2">Uncharacterized protein</fullName>
    </submittedName>
</protein>
<feature type="region of interest" description="Disordered" evidence="1">
    <location>
        <begin position="208"/>
        <end position="230"/>
    </location>
</feature>
<organism evidence="2 3">
    <name type="scientific">Carnegiea gigantea</name>
    <dbReference type="NCBI Taxonomy" id="171969"/>
    <lineage>
        <taxon>Eukaryota</taxon>
        <taxon>Viridiplantae</taxon>
        <taxon>Streptophyta</taxon>
        <taxon>Embryophyta</taxon>
        <taxon>Tracheophyta</taxon>
        <taxon>Spermatophyta</taxon>
        <taxon>Magnoliopsida</taxon>
        <taxon>eudicotyledons</taxon>
        <taxon>Gunneridae</taxon>
        <taxon>Pentapetalae</taxon>
        <taxon>Caryophyllales</taxon>
        <taxon>Cactineae</taxon>
        <taxon>Cactaceae</taxon>
        <taxon>Cactoideae</taxon>
        <taxon>Echinocereeae</taxon>
        <taxon>Carnegiea</taxon>
    </lineage>
</organism>
<accession>A0A9Q1Q8Q6</accession>
<keyword evidence="3" id="KW-1185">Reference proteome</keyword>
<comment type="caution">
    <text evidence="2">The sequence shown here is derived from an EMBL/GenBank/DDBJ whole genome shotgun (WGS) entry which is preliminary data.</text>
</comment>
<evidence type="ECO:0000313" key="3">
    <source>
        <dbReference type="Proteomes" id="UP001153076"/>
    </source>
</evidence>
<sequence>MDIAVNIIKRKMGASEMVFSEARIPTETFAYHKLMGSESSGRLRGVGSGVTSNQNDDVEESQRNNTSLAGEPIRDTLTTTPTLAKNNKAYIKDAGVAAHTSRSSHVLNQLNLLQGVNKSCTTQIGKKHISVTNRNSTIGLPRSHNLVNQGDENTSMGENTNTFGCSNQLNGVSKGDLNFYAFTTFKITYVLKVAASAVSWPVPRPLPPDVLPPRPLLPPRLPRPRPHEPQLSEYTMISKQKFFYGDGIDELNKIFKKLPENSRMTLTMGMKKLRNPMSRNTRVV</sequence>
<feature type="region of interest" description="Disordered" evidence="1">
    <location>
        <begin position="41"/>
        <end position="73"/>
    </location>
</feature>
<name>A0A9Q1Q8Q6_9CARY</name>
<gene>
    <name evidence="2" type="ORF">Cgig2_015440</name>
</gene>